<evidence type="ECO:0000256" key="1">
    <source>
        <dbReference type="SAM" id="Phobius"/>
    </source>
</evidence>
<proteinExistence type="predicted"/>
<evidence type="ECO:0000313" key="2">
    <source>
        <dbReference type="EMBL" id="UVI39794.1"/>
    </source>
</evidence>
<accession>A0ABY5SZX8</accession>
<keyword evidence="3" id="KW-1185">Reference proteome</keyword>
<feature type="transmembrane region" description="Helical" evidence="1">
    <location>
        <begin position="34"/>
        <end position="54"/>
    </location>
</feature>
<evidence type="ECO:0008006" key="4">
    <source>
        <dbReference type="Google" id="ProtNLM"/>
    </source>
</evidence>
<keyword evidence="1" id="KW-0812">Transmembrane</keyword>
<dbReference type="Proteomes" id="UP001065265">
    <property type="component" value="Chromosome"/>
</dbReference>
<evidence type="ECO:0000313" key="3">
    <source>
        <dbReference type="Proteomes" id="UP001065265"/>
    </source>
</evidence>
<sequence length="88" mass="8888">MGLLILILIGALLGWVGSIALCREERLDTLVCAGAGTAGALVAGTVSATISLMSGICPLQMLWAVIGALIAIALSQTLAGRLGNRVLE</sequence>
<protein>
    <recommendedName>
        <fullName evidence="4">GlsB/YeaQ/YmgE family stress response membrane protein</fullName>
    </recommendedName>
</protein>
<gene>
    <name evidence="2" type="ORF">L1F33_02185</name>
</gene>
<reference evidence="2" key="1">
    <citation type="submission" date="2022-02" db="EMBL/GenBank/DDBJ databases">
        <title>Qipengyuania spongiae sp. nov., isolated from marine sponge.</title>
        <authorList>
            <person name="Li Z."/>
            <person name="Zhang M."/>
        </authorList>
    </citation>
    <scope>NUCLEOTIDE SEQUENCE</scope>
    <source>
        <strain evidence="2">PHS-Z21</strain>
    </source>
</reference>
<organism evidence="2 3">
    <name type="scientific">Qipengyuania spongiae</name>
    <dbReference type="NCBI Taxonomy" id="2909673"/>
    <lineage>
        <taxon>Bacteria</taxon>
        <taxon>Pseudomonadati</taxon>
        <taxon>Pseudomonadota</taxon>
        <taxon>Alphaproteobacteria</taxon>
        <taxon>Sphingomonadales</taxon>
        <taxon>Erythrobacteraceae</taxon>
        <taxon>Qipengyuania</taxon>
    </lineage>
</organism>
<keyword evidence="1" id="KW-0472">Membrane</keyword>
<feature type="transmembrane region" description="Helical" evidence="1">
    <location>
        <begin position="61"/>
        <end position="79"/>
    </location>
</feature>
<name>A0ABY5SZX8_9SPHN</name>
<dbReference type="EMBL" id="CP092471">
    <property type="protein sequence ID" value="UVI39794.1"/>
    <property type="molecule type" value="Genomic_DNA"/>
</dbReference>
<keyword evidence="1" id="KW-1133">Transmembrane helix</keyword>
<dbReference type="RefSeq" id="WP_265559478.1">
    <property type="nucleotide sequence ID" value="NZ_CP092471.1"/>
</dbReference>